<sequence>MQSLNLEPGVFWDYSVSRYTKGDMAPLAILLQDNHNVNVNVLLLVGWCLENNFIINLPQLKAVIEASSSVEEKLKVHRAKRKAAHPDKGADPAVYAALKAEELELERQQQRDIVAAFNEQSVAHLGQAQLTTGSVFNASVAAFINAYGLRDNAEARRLVSLVIKELS</sequence>
<protein>
    <submittedName>
        <fullName evidence="1">TIGR02444 family protein</fullName>
    </submittedName>
</protein>
<dbReference type="InterPro" id="IPR012659">
    <property type="entry name" value="CHP02444"/>
</dbReference>
<proteinExistence type="predicted"/>
<gene>
    <name evidence="1" type="ORF">C6Y39_17315</name>
</gene>
<dbReference type="EMBL" id="PVNO01000031">
    <property type="protein sequence ID" value="PRO67451.1"/>
    <property type="molecule type" value="Genomic_DNA"/>
</dbReference>
<keyword evidence="2" id="KW-1185">Reference proteome</keyword>
<dbReference type="Proteomes" id="UP000239539">
    <property type="component" value="Unassembled WGS sequence"/>
</dbReference>
<evidence type="ECO:0000313" key="2">
    <source>
        <dbReference type="Proteomes" id="UP000239539"/>
    </source>
</evidence>
<name>A0ABX5CLY9_9ALTE</name>
<dbReference type="NCBIfam" id="TIGR02444">
    <property type="entry name" value="TIGR02444 family protein"/>
    <property type="match status" value="1"/>
</dbReference>
<dbReference type="RefSeq" id="WP_105932712.1">
    <property type="nucleotide sequence ID" value="NZ_PVNO01000031.1"/>
</dbReference>
<dbReference type="Pfam" id="PF09523">
    <property type="entry name" value="DUF2390"/>
    <property type="match status" value="1"/>
</dbReference>
<reference evidence="2" key="1">
    <citation type="journal article" date="2020" name="Int. J. Syst. Evol. Microbiol.">
        <title>Alteromonas alba sp. nov., a marine bacterium isolated from the seawater of the West Pacific Ocean.</title>
        <authorList>
            <person name="Sun C."/>
            <person name="Wu Y.-H."/>
            <person name="Xamxidin M."/>
            <person name="Cheng H."/>
            <person name="Xu X.-W."/>
        </authorList>
    </citation>
    <scope>NUCLEOTIDE SEQUENCE [LARGE SCALE GENOMIC DNA]</scope>
    <source>
        <strain evidence="2">9a2</strain>
    </source>
</reference>
<organism evidence="1 2">
    <name type="scientific">Alteromonas gracilis</name>
    <dbReference type="NCBI Taxonomy" id="1479524"/>
    <lineage>
        <taxon>Bacteria</taxon>
        <taxon>Pseudomonadati</taxon>
        <taxon>Pseudomonadota</taxon>
        <taxon>Gammaproteobacteria</taxon>
        <taxon>Alteromonadales</taxon>
        <taxon>Alteromonadaceae</taxon>
        <taxon>Alteromonas/Salinimonas group</taxon>
        <taxon>Alteromonas</taxon>
    </lineage>
</organism>
<accession>A0ABX5CLY9</accession>
<evidence type="ECO:0000313" key="1">
    <source>
        <dbReference type="EMBL" id="PRO67451.1"/>
    </source>
</evidence>
<comment type="caution">
    <text evidence="1">The sequence shown here is derived from an EMBL/GenBank/DDBJ whole genome shotgun (WGS) entry which is preliminary data.</text>
</comment>